<evidence type="ECO:0000313" key="1">
    <source>
        <dbReference type="EMBL" id="KAI8022190.1"/>
    </source>
</evidence>
<proteinExistence type="predicted"/>
<evidence type="ECO:0000313" key="2">
    <source>
        <dbReference type="Proteomes" id="UP001060215"/>
    </source>
</evidence>
<gene>
    <name evidence="1" type="ORF">LOK49_LG03G01174</name>
</gene>
<dbReference type="Proteomes" id="UP001060215">
    <property type="component" value="Chromosome 6"/>
</dbReference>
<name>A0ACC0I9X2_9ERIC</name>
<sequence length="143" mass="16590">MEFGASFWYKSLPTPFCILFFSFTVSLTLFSLLLFILRLIKPWCNCEICRSYVTQSWSSKFGNLCDWYTHILRKSPTGTIHIHVLSNTITANPETSNTFSKLDLRITQKENPSLQSWVIFWVKVSSMSMAIRGSFREKLRVSS</sequence>
<keyword evidence="2" id="KW-1185">Reference proteome</keyword>
<protein>
    <submittedName>
        <fullName evidence="1">Cytochrome P450 94C1</fullName>
    </submittedName>
</protein>
<organism evidence="1 2">
    <name type="scientific">Camellia lanceoleosa</name>
    <dbReference type="NCBI Taxonomy" id="1840588"/>
    <lineage>
        <taxon>Eukaryota</taxon>
        <taxon>Viridiplantae</taxon>
        <taxon>Streptophyta</taxon>
        <taxon>Embryophyta</taxon>
        <taxon>Tracheophyta</taxon>
        <taxon>Spermatophyta</taxon>
        <taxon>Magnoliopsida</taxon>
        <taxon>eudicotyledons</taxon>
        <taxon>Gunneridae</taxon>
        <taxon>Pentapetalae</taxon>
        <taxon>asterids</taxon>
        <taxon>Ericales</taxon>
        <taxon>Theaceae</taxon>
        <taxon>Camellia</taxon>
    </lineage>
</organism>
<comment type="caution">
    <text evidence="1">The sequence shown here is derived from an EMBL/GenBank/DDBJ whole genome shotgun (WGS) entry which is preliminary data.</text>
</comment>
<accession>A0ACC0I9X2</accession>
<reference evidence="1 2" key="1">
    <citation type="journal article" date="2022" name="Plant J.">
        <title>Chromosome-level genome of Camellia lanceoleosa provides a valuable resource for understanding genome evolution and self-incompatibility.</title>
        <authorList>
            <person name="Gong W."/>
            <person name="Xiao S."/>
            <person name="Wang L."/>
            <person name="Liao Z."/>
            <person name="Chang Y."/>
            <person name="Mo W."/>
            <person name="Hu G."/>
            <person name="Li W."/>
            <person name="Zhao G."/>
            <person name="Zhu H."/>
            <person name="Hu X."/>
            <person name="Ji K."/>
            <person name="Xiang X."/>
            <person name="Song Q."/>
            <person name="Yuan D."/>
            <person name="Jin S."/>
            <person name="Zhang L."/>
        </authorList>
    </citation>
    <scope>NUCLEOTIDE SEQUENCE [LARGE SCALE GENOMIC DNA]</scope>
    <source>
        <strain evidence="1">SQ_2022a</strain>
    </source>
</reference>
<dbReference type="EMBL" id="CM045763">
    <property type="protein sequence ID" value="KAI8022190.1"/>
    <property type="molecule type" value="Genomic_DNA"/>
</dbReference>